<evidence type="ECO:0000256" key="2">
    <source>
        <dbReference type="ARBA" id="ARBA00022475"/>
    </source>
</evidence>
<accession>A0A1I1NTY6</accession>
<evidence type="ECO:0000313" key="8">
    <source>
        <dbReference type="Proteomes" id="UP000198611"/>
    </source>
</evidence>
<keyword evidence="5 6" id="KW-0472">Membrane</keyword>
<dbReference type="OrthoDB" id="5785171at2"/>
<feature type="transmembrane region" description="Helical" evidence="6">
    <location>
        <begin position="457"/>
        <end position="475"/>
    </location>
</feature>
<feature type="transmembrane region" description="Helical" evidence="6">
    <location>
        <begin position="370"/>
        <end position="390"/>
    </location>
</feature>
<keyword evidence="8" id="KW-1185">Reference proteome</keyword>
<keyword evidence="3 6" id="KW-0812">Transmembrane</keyword>
<dbReference type="EMBL" id="FOMJ01000001">
    <property type="protein sequence ID" value="SFC98203.1"/>
    <property type="molecule type" value="Genomic_DNA"/>
</dbReference>
<sequence length="517" mass="55003">MRAPVSLLRNTAWATAGRYVEYFLGMVMSVMIARALGPSDYGIYAFAIWLSHLSLLLINGGQPTALIKFLAELRGRGDEGAEGALFRRVNRFHHWTTGLFLALGSGIIALAGDSILPGDAPGVLLWLVLLATVFKASYMFRQGLAKGREDFRAIALTILVVAPANTVAVAVASSVGAGLAGFLAVFTGAGLAYFLLLRVFLGRPPIPDPGAPERVAALRPRLHRHILLATANTLLAFLVFKQSEVLFLRLFAETSAIAYFNVAFTLSTAAATLVPGIVGTILLPAMARAVARDQATAGRTFVESTRYLWLLGLPLMAGGLLYADNLVGLLYGAEFRDAAVPLAALLVASSFHIISQGGSSYQISSDRQHVLLRLNLVLVAITLALDWVLIANYGLTGAVIAFSTTTIGSSLFLIALTCRDLGVRLPLGIALRATLAGGLALVLVWPLGWVLGSVAELLVGGVLFVAIYLVATLRLRCWTATDLATGHRLLKRPGIRWLVPGGAFLLDRVGARPATTE</sequence>
<organism evidence="7 8">
    <name type="scientific">Thiohalospira halophila DSM 15071</name>
    <dbReference type="NCBI Taxonomy" id="1123397"/>
    <lineage>
        <taxon>Bacteria</taxon>
        <taxon>Pseudomonadati</taxon>
        <taxon>Pseudomonadota</taxon>
        <taxon>Gammaproteobacteria</taxon>
        <taxon>Thiohalospirales</taxon>
        <taxon>Thiohalospiraceae</taxon>
        <taxon>Thiohalospira</taxon>
    </lineage>
</organism>
<feature type="transmembrane region" description="Helical" evidence="6">
    <location>
        <begin position="260"/>
        <end position="286"/>
    </location>
</feature>
<feature type="transmembrane region" description="Helical" evidence="6">
    <location>
        <begin position="338"/>
        <end position="358"/>
    </location>
</feature>
<dbReference type="Proteomes" id="UP000198611">
    <property type="component" value="Unassembled WGS sequence"/>
</dbReference>
<feature type="transmembrane region" description="Helical" evidence="6">
    <location>
        <begin position="92"/>
        <end position="111"/>
    </location>
</feature>
<dbReference type="AlphaFoldDB" id="A0A1I1NTY6"/>
<name>A0A1I1NTY6_9GAMM</name>
<feature type="transmembrane region" description="Helical" evidence="6">
    <location>
        <begin position="307"/>
        <end position="332"/>
    </location>
</feature>
<dbReference type="PANTHER" id="PTHR30250:SF11">
    <property type="entry name" value="O-ANTIGEN TRANSPORTER-RELATED"/>
    <property type="match status" value="1"/>
</dbReference>
<dbReference type="GO" id="GO:0005886">
    <property type="term" value="C:plasma membrane"/>
    <property type="evidence" value="ECO:0007669"/>
    <property type="project" value="UniProtKB-SubCell"/>
</dbReference>
<keyword evidence="4 6" id="KW-1133">Transmembrane helix</keyword>
<evidence type="ECO:0000256" key="6">
    <source>
        <dbReference type="SAM" id="Phobius"/>
    </source>
</evidence>
<dbReference type="Pfam" id="PF01943">
    <property type="entry name" value="Polysacc_synt"/>
    <property type="match status" value="1"/>
</dbReference>
<feature type="transmembrane region" description="Helical" evidence="6">
    <location>
        <begin position="20"/>
        <end position="37"/>
    </location>
</feature>
<proteinExistence type="predicted"/>
<dbReference type="STRING" id="1123397.SAMN05660831_00323"/>
<evidence type="ECO:0000256" key="4">
    <source>
        <dbReference type="ARBA" id="ARBA00022989"/>
    </source>
</evidence>
<feature type="transmembrane region" description="Helical" evidence="6">
    <location>
        <begin position="153"/>
        <end position="173"/>
    </location>
</feature>
<evidence type="ECO:0000256" key="1">
    <source>
        <dbReference type="ARBA" id="ARBA00004651"/>
    </source>
</evidence>
<evidence type="ECO:0000313" key="7">
    <source>
        <dbReference type="EMBL" id="SFC98203.1"/>
    </source>
</evidence>
<feature type="transmembrane region" description="Helical" evidence="6">
    <location>
        <begin position="429"/>
        <end position="451"/>
    </location>
</feature>
<feature type="transmembrane region" description="Helical" evidence="6">
    <location>
        <begin position="179"/>
        <end position="201"/>
    </location>
</feature>
<feature type="transmembrane region" description="Helical" evidence="6">
    <location>
        <begin position="43"/>
        <end position="71"/>
    </location>
</feature>
<protein>
    <submittedName>
        <fullName evidence="7">Membrane protein involved in the export of O-antigen and teichoic acid</fullName>
    </submittedName>
</protein>
<reference evidence="7 8" key="1">
    <citation type="submission" date="2016-10" db="EMBL/GenBank/DDBJ databases">
        <authorList>
            <person name="de Groot N.N."/>
        </authorList>
    </citation>
    <scope>NUCLEOTIDE SEQUENCE [LARGE SCALE GENOMIC DNA]</scope>
    <source>
        <strain evidence="7 8">HL3</strain>
    </source>
</reference>
<feature type="transmembrane region" description="Helical" evidence="6">
    <location>
        <begin position="222"/>
        <end position="240"/>
    </location>
</feature>
<dbReference type="RefSeq" id="WP_159432988.1">
    <property type="nucleotide sequence ID" value="NZ_FOMJ01000001.1"/>
</dbReference>
<evidence type="ECO:0000256" key="5">
    <source>
        <dbReference type="ARBA" id="ARBA00023136"/>
    </source>
</evidence>
<dbReference type="InterPro" id="IPR002797">
    <property type="entry name" value="Polysacc_synth"/>
</dbReference>
<keyword evidence="2" id="KW-1003">Cell membrane</keyword>
<feature type="transmembrane region" description="Helical" evidence="6">
    <location>
        <begin position="123"/>
        <end position="141"/>
    </location>
</feature>
<dbReference type="InterPro" id="IPR050833">
    <property type="entry name" value="Poly_Biosynth_Transport"/>
</dbReference>
<feature type="transmembrane region" description="Helical" evidence="6">
    <location>
        <begin position="396"/>
        <end position="417"/>
    </location>
</feature>
<dbReference type="PANTHER" id="PTHR30250">
    <property type="entry name" value="PST FAMILY PREDICTED COLANIC ACID TRANSPORTER"/>
    <property type="match status" value="1"/>
</dbReference>
<evidence type="ECO:0000256" key="3">
    <source>
        <dbReference type="ARBA" id="ARBA00022692"/>
    </source>
</evidence>
<gene>
    <name evidence="7" type="ORF">SAMN05660831_00323</name>
</gene>
<comment type="subcellular location">
    <subcellularLocation>
        <location evidence="1">Cell membrane</location>
        <topology evidence="1">Multi-pass membrane protein</topology>
    </subcellularLocation>
</comment>